<dbReference type="EMBL" id="UOFY01000068">
    <property type="protein sequence ID" value="VAX11456.1"/>
    <property type="molecule type" value="Genomic_DNA"/>
</dbReference>
<proteinExistence type="predicted"/>
<evidence type="ECO:0000313" key="1">
    <source>
        <dbReference type="EMBL" id="VAX11456.1"/>
    </source>
</evidence>
<dbReference type="Pfam" id="PF05573">
    <property type="entry name" value="NosL"/>
    <property type="match status" value="1"/>
</dbReference>
<evidence type="ECO:0008006" key="2">
    <source>
        <dbReference type="Google" id="ProtNLM"/>
    </source>
</evidence>
<dbReference type="AlphaFoldDB" id="A0A3B1AZF7"/>
<gene>
    <name evidence="1" type="ORF">MNBD_GAMMA25-348</name>
</gene>
<dbReference type="PANTHER" id="PTHR41247:SF1">
    <property type="entry name" value="HTH-TYPE TRANSCRIPTIONAL REPRESSOR YCNK"/>
    <property type="match status" value="1"/>
</dbReference>
<dbReference type="PANTHER" id="PTHR41247">
    <property type="entry name" value="HTH-TYPE TRANSCRIPTIONAL REPRESSOR YCNK"/>
    <property type="match status" value="1"/>
</dbReference>
<dbReference type="InterPro" id="IPR008719">
    <property type="entry name" value="N2O_reductase_NosL"/>
</dbReference>
<reference evidence="1" key="1">
    <citation type="submission" date="2018-06" db="EMBL/GenBank/DDBJ databases">
        <authorList>
            <person name="Zhirakovskaya E."/>
        </authorList>
    </citation>
    <scope>NUCLEOTIDE SEQUENCE</scope>
</reference>
<organism evidence="1">
    <name type="scientific">hydrothermal vent metagenome</name>
    <dbReference type="NCBI Taxonomy" id="652676"/>
    <lineage>
        <taxon>unclassified sequences</taxon>
        <taxon>metagenomes</taxon>
        <taxon>ecological metagenomes</taxon>
    </lineage>
</organism>
<dbReference type="PROSITE" id="PS51257">
    <property type="entry name" value="PROKAR_LIPOPROTEIN"/>
    <property type="match status" value="1"/>
</dbReference>
<sequence length="152" mass="17590">MKLFLNSMFALILLSACSEPRTGAIEPHWDRDTCERCRMVLSDRFHSAQVRFIDEKNKSRIRMFDDVGCAIIWLKDKDWRDAKSTEIWVNDHRHGNWINARTAFYVSGHNTSMEYGLGAQSESSSDSMDFLAAQKAIFDKENNNNSHGNHHH</sequence>
<accession>A0A3B1AZF7</accession>
<name>A0A3B1AZF7_9ZZZZ</name>
<protein>
    <recommendedName>
        <fullName evidence="2">Nitrous oxide reductase maturation protein, outer-membrane lipoprotein NosL</fullName>
    </recommendedName>
</protein>
<dbReference type="SUPFAM" id="SSF160387">
    <property type="entry name" value="NosL/MerB-like"/>
    <property type="match status" value="1"/>
</dbReference>